<dbReference type="EMBL" id="JAPQKH010000011">
    <property type="protein sequence ID" value="KAJ5081096.1"/>
    <property type="molecule type" value="Genomic_DNA"/>
</dbReference>
<dbReference type="InterPro" id="IPR050300">
    <property type="entry name" value="GDXG_lipolytic_enzyme"/>
</dbReference>
<evidence type="ECO:0000256" key="1">
    <source>
        <dbReference type="ARBA" id="ARBA00022801"/>
    </source>
</evidence>
<protein>
    <recommendedName>
        <fullName evidence="3">Alpha/beta hydrolase fold-3 domain-containing protein</fullName>
    </recommendedName>
</protein>
<dbReference type="GO" id="GO:0017000">
    <property type="term" value="P:antibiotic biosynthetic process"/>
    <property type="evidence" value="ECO:0007669"/>
    <property type="project" value="UniProtKB-ARBA"/>
</dbReference>
<dbReference type="PANTHER" id="PTHR48081">
    <property type="entry name" value="AB HYDROLASE SUPERFAMILY PROTEIN C4A8.06C"/>
    <property type="match status" value="1"/>
</dbReference>
<keyword evidence="2" id="KW-0472">Membrane</keyword>
<dbReference type="SUPFAM" id="SSF53474">
    <property type="entry name" value="alpha/beta-Hydrolases"/>
    <property type="match status" value="1"/>
</dbReference>
<keyword evidence="1" id="KW-0378">Hydrolase</keyword>
<feature type="transmembrane region" description="Helical" evidence="2">
    <location>
        <begin position="12"/>
        <end position="33"/>
    </location>
</feature>
<evidence type="ECO:0000259" key="3">
    <source>
        <dbReference type="Pfam" id="PF07859"/>
    </source>
</evidence>
<dbReference type="InterPro" id="IPR029058">
    <property type="entry name" value="AB_hydrolase_fold"/>
</dbReference>
<keyword evidence="5" id="KW-1185">Reference proteome</keyword>
<dbReference type="InterPro" id="IPR013094">
    <property type="entry name" value="AB_hydrolase_3"/>
</dbReference>
<keyword evidence="2" id="KW-1133">Transmembrane helix</keyword>
<keyword evidence="2" id="KW-0812">Transmembrane</keyword>
<dbReference type="Gene3D" id="3.40.50.1820">
    <property type="entry name" value="alpha/beta hydrolase"/>
    <property type="match status" value="1"/>
</dbReference>
<proteinExistence type="predicted"/>
<feature type="domain" description="Alpha/beta hydrolase fold-3" evidence="3">
    <location>
        <begin position="117"/>
        <end position="334"/>
    </location>
</feature>
<dbReference type="PANTHER" id="PTHR48081:SF11">
    <property type="entry name" value="ALPHA_BETA HYDROLASE FOLD-3 DOMAIN-CONTAINING PROTEIN-RELATED"/>
    <property type="match status" value="1"/>
</dbReference>
<comment type="caution">
    <text evidence="4">The sequence shown here is derived from an EMBL/GenBank/DDBJ whole genome shotgun (WGS) entry which is preliminary data.</text>
</comment>
<dbReference type="OrthoDB" id="2152029at2759"/>
<dbReference type="Pfam" id="PF07859">
    <property type="entry name" value="Abhydrolase_3"/>
    <property type="match status" value="1"/>
</dbReference>
<dbReference type="GO" id="GO:0072330">
    <property type="term" value="P:monocarboxylic acid biosynthetic process"/>
    <property type="evidence" value="ECO:0007669"/>
    <property type="project" value="UniProtKB-ARBA"/>
</dbReference>
<organism evidence="4 5">
    <name type="scientific">Penicillium angulare</name>
    <dbReference type="NCBI Taxonomy" id="116970"/>
    <lineage>
        <taxon>Eukaryota</taxon>
        <taxon>Fungi</taxon>
        <taxon>Dikarya</taxon>
        <taxon>Ascomycota</taxon>
        <taxon>Pezizomycotina</taxon>
        <taxon>Eurotiomycetes</taxon>
        <taxon>Eurotiomycetidae</taxon>
        <taxon>Eurotiales</taxon>
        <taxon>Aspergillaceae</taxon>
        <taxon>Penicillium</taxon>
    </lineage>
</organism>
<reference evidence="4" key="1">
    <citation type="submission" date="2022-11" db="EMBL/GenBank/DDBJ databases">
        <authorList>
            <person name="Petersen C."/>
        </authorList>
    </citation>
    <scope>NUCLEOTIDE SEQUENCE</scope>
    <source>
        <strain evidence="4">IBT 30069</strain>
    </source>
</reference>
<name>A0A9W9EG09_9EURO</name>
<evidence type="ECO:0000313" key="5">
    <source>
        <dbReference type="Proteomes" id="UP001149165"/>
    </source>
</evidence>
<reference evidence="4" key="2">
    <citation type="journal article" date="2023" name="IMA Fungus">
        <title>Comparative genomic study of the Penicillium genus elucidates a diverse pangenome and 15 lateral gene transfer events.</title>
        <authorList>
            <person name="Petersen C."/>
            <person name="Sorensen T."/>
            <person name="Nielsen M.R."/>
            <person name="Sondergaard T.E."/>
            <person name="Sorensen J.L."/>
            <person name="Fitzpatrick D.A."/>
            <person name="Frisvad J.C."/>
            <person name="Nielsen K.L."/>
        </authorList>
    </citation>
    <scope>NUCLEOTIDE SEQUENCE</scope>
    <source>
        <strain evidence="4">IBT 30069</strain>
    </source>
</reference>
<dbReference type="AlphaFoldDB" id="A0A9W9EG09"/>
<dbReference type="GO" id="GO:0016787">
    <property type="term" value="F:hydrolase activity"/>
    <property type="evidence" value="ECO:0007669"/>
    <property type="project" value="UniProtKB-KW"/>
</dbReference>
<accession>A0A9W9EG09</accession>
<sequence>MAIVMAQDVSLLVAVAIFIVPWIVASMLVRRLFLRNEISLKEDLHRSLIRGLSIIPVETLRRFLKRRDPTSLLDVSRFMDGKSELCIKVSEGLCSGYWICRGPPGQFTRPKDSDLVVLWFHGGAYCLGDPLGEAVNLLRIAEYLADHNVKASIFSVDYTLAPFAVYPHQQEEAIAAYRYLLQKEGIEPSRICIAGESAGGHLALSFLLALRDANLPKPRGALLLCPWINLMDESPSFKRNKDRDALNKNLLDRAVNLLVPRDSDGKLPVVAAVNLTRPLTGGRTWKQVLPAYSWINIGGHDILLDDATQFVHQARLDGAVVDLEVTKGKPHGWHLTANKASETGYKNLTPNELVPEGIMPGSELIAKAFLEILEKSESRL</sequence>
<evidence type="ECO:0000256" key="2">
    <source>
        <dbReference type="SAM" id="Phobius"/>
    </source>
</evidence>
<dbReference type="Proteomes" id="UP001149165">
    <property type="component" value="Unassembled WGS sequence"/>
</dbReference>
<gene>
    <name evidence="4" type="ORF">N7456_013334</name>
</gene>
<evidence type="ECO:0000313" key="4">
    <source>
        <dbReference type="EMBL" id="KAJ5081096.1"/>
    </source>
</evidence>